<feature type="transmembrane region" description="Helical" evidence="1">
    <location>
        <begin position="101"/>
        <end position="121"/>
    </location>
</feature>
<dbReference type="EMBL" id="CP059833">
    <property type="protein sequence ID" value="QMV86226.1"/>
    <property type="molecule type" value="Genomic_DNA"/>
</dbReference>
<evidence type="ECO:0000313" key="2">
    <source>
        <dbReference type="EMBL" id="QMV86226.1"/>
    </source>
</evidence>
<dbReference type="Proteomes" id="UP000515570">
    <property type="component" value="Chromosome"/>
</dbReference>
<proteinExistence type="predicted"/>
<accession>A0A7G5FHY5</accession>
<feature type="transmembrane region" description="Helical" evidence="1">
    <location>
        <begin position="44"/>
        <end position="66"/>
    </location>
</feature>
<keyword evidence="1" id="KW-0472">Membrane</keyword>
<gene>
    <name evidence="2" type="ORF">HW450_05835</name>
</gene>
<dbReference type="RefSeq" id="WP_182387036.1">
    <property type="nucleotide sequence ID" value="NZ_CP059833.1"/>
</dbReference>
<feature type="transmembrane region" description="Helical" evidence="1">
    <location>
        <begin position="12"/>
        <end position="32"/>
    </location>
</feature>
<organism evidence="2 3">
    <name type="scientific">Corynebacterium hindlerae</name>
    <dbReference type="NCBI Taxonomy" id="699041"/>
    <lineage>
        <taxon>Bacteria</taxon>
        <taxon>Bacillati</taxon>
        <taxon>Actinomycetota</taxon>
        <taxon>Actinomycetes</taxon>
        <taxon>Mycobacteriales</taxon>
        <taxon>Corynebacteriaceae</taxon>
        <taxon>Corynebacterium</taxon>
    </lineage>
</organism>
<evidence type="ECO:0000256" key="1">
    <source>
        <dbReference type="SAM" id="Phobius"/>
    </source>
</evidence>
<evidence type="ECO:0000313" key="3">
    <source>
        <dbReference type="Proteomes" id="UP000515570"/>
    </source>
</evidence>
<name>A0A7G5FHY5_9CORY</name>
<keyword evidence="3" id="KW-1185">Reference proteome</keyword>
<keyword evidence="1" id="KW-1133">Transmembrane helix</keyword>
<protein>
    <submittedName>
        <fullName evidence="2">Uncharacterized protein</fullName>
    </submittedName>
</protein>
<reference evidence="2 3" key="1">
    <citation type="submission" date="2020-07" db="EMBL/GenBank/DDBJ databases">
        <title>non toxigenic Corynebacterium sp. nov from a clinical source.</title>
        <authorList>
            <person name="Bernier A.-M."/>
            <person name="Bernard K."/>
        </authorList>
    </citation>
    <scope>NUCLEOTIDE SEQUENCE [LARGE SCALE GENOMIC DNA]</scope>
    <source>
        <strain evidence="3">NML 93-0612</strain>
    </source>
</reference>
<feature type="transmembrane region" description="Helical" evidence="1">
    <location>
        <begin position="78"/>
        <end position="95"/>
    </location>
</feature>
<keyword evidence="1" id="KW-0812">Transmembrane</keyword>
<dbReference type="AlphaFoldDB" id="A0A7G5FHY5"/>
<sequence>MIKRTDRLWKRPVFRVPVIELAFLIVAFLTTMQVKSILEVQEPLIWFIQREGLFVMPAALIQSLLLNFARVSDFKWDIALLVGGCLSLYLIRDWYHEPVLLGAYLLAFLEGSITASILTALRRVGAWLSTRKSGAQRA</sequence>